<dbReference type="Pfam" id="PF16106">
    <property type="entry name" value="DUF4824"/>
    <property type="match status" value="1"/>
</dbReference>
<dbReference type="Proteomes" id="UP000199524">
    <property type="component" value="Chromosome I"/>
</dbReference>
<keyword evidence="3" id="KW-1185">Reference proteome</keyword>
<dbReference type="InterPro" id="IPR032249">
    <property type="entry name" value="DUF4824"/>
</dbReference>
<evidence type="ECO:0000313" key="2">
    <source>
        <dbReference type="EMBL" id="SDT30930.1"/>
    </source>
</evidence>
<protein>
    <recommendedName>
        <fullName evidence="4">DUF4824 family protein</fullName>
    </recommendedName>
</protein>
<keyword evidence="1" id="KW-0812">Transmembrane</keyword>
<accession>A0A1H1ZB89</accession>
<sequence>MSKWTSRHTLIAGVMLILATQVVVLLGVAYNRSGTPQALLSLSQRELYLPYDNDADNSGLALRLRLRGLYAQEYGNSDSAGLTDWLNKEKLAALGFDLSKLSDIQSGSHSYLKRISRPVFLVFEFNGPAYQQALEKAQARLSRAIALEASNNGLAEARRALAIESYSASRLFLIDAGLDAQALRKQYEDTTRYLIIPGRIAPLVLASNENRPRLLTGRVSEVATETINVPAAFRTILEPIRQQIKGQRYEEGENGTFGFNVTVAFGQRFEPWIVDLAPKQMPPHPE</sequence>
<evidence type="ECO:0000256" key="1">
    <source>
        <dbReference type="SAM" id="Phobius"/>
    </source>
</evidence>
<feature type="transmembrane region" description="Helical" evidence="1">
    <location>
        <begin position="9"/>
        <end position="30"/>
    </location>
</feature>
<gene>
    <name evidence="2" type="ORF">SAMN05216598_4963</name>
</gene>
<reference evidence="3" key="1">
    <citation type="submission" date="2016-10" db="EMBL/GenBank/DDBJ databases">
        <authorList>
            <person name="Varghese N."/>
            <person name="Submissions S."/>
        </authorList>
    </citation>
    <scope>NUCLEOTIDE SEQUENCE [LARGE SCALE GENOMIC DNA]</scope>
    <source>
        <strain evidence="3">ATCC 23835</strain>
    </source>
</reference>
<dbReference type="EMBL" id="LT629777">
    <property type="protein sequence ID" value="SDT30930.1"/>
    <property type="molecule type" value="Genomic_DNA"/>
</dbReference>
<proteinExistence type="predicted"/>
<keyword evidence="1" id="KW-0472">Membrane</keyword>
<name>A0A1H1ZB89_9PSED</name>
<evidence type="ECO:0000313" key="3">
    <source>
        <dbReference type="Proteomes" id="UP000199524"/>
    </source>
</evidence>
<organism evidence="2 3">
    <name type="scientific">Pseudomonas asplenii</name>
    <dbReference type="NCBI Taxonomy" id="53407"/>
    <lineage>
        <taxon>Bacteria</taxon>
        <taxon>Pseudomonadati</taxon>
        <taxon>Pseudomonadota</taxon>
        <taxon>Gammaproteobacteria</taxon>
        <taxon>Pseudomonadales</taxon>
        <taxon>Pseudomonadaceae</taxon>
        <taxon>Pseudomonas</taxon>
    </lineage>
</organism>
<dbReference type="AlphaFoldDB" id="A0A1H1ZB89"/>
<evidence type="ECO:0008006" key="4">
    <source>
        <dbReference type="Google" id="ProtNLM"/>
    </source>
</evidence>
<keyword evidence="1" id="KW-1133">Transmembrane helix</keyword>